<feature type="region of interest" description="Disordered" evidence="4">
    <location>
        <begin position="1459"/>
        <end position="1519"/>
    </location>
</feature>
<feature type="domain" description="Ubiquitin-like protease family profile" evidence="5">
    <location>
        <begin position="1138"/>
        <end position="1323"/>
    </location>
</feature>
<dbReference type="InParanoid" id="A0A409YIB8"/>
<dbReference type="OrthoDB" id="3253684at2759"/>
<accession>A0A409YIB8</accession>
<evidence type="ECO:0000256" key="1">
    <source>
        <dbReference type="ARBA" id="ARBA00005234"/>
    </source>
</evidence>
<comment type="caution">
    <text evidence="6">The sequence shown here is derived from an EMBL/GenBank/DDBJ whole genome shotgun (WGS) entry which is preliminary data.</text>
</comment>
<dbReference type="EMBL" id="NHTK01001153">
    <property type="protein sequence ID" value="PPR02715.1"/>
    <property type="molecule type" value="Genomic_DNA"/>
</dbReference>
<dbReference type="GO" id="GO:0008234">
    <property type="term" value="F:cysteine-type peptidase activity"/>
    <property type="evidence" value="ECO:0007669"/>
    <property type="project" value="InterPro"/>
</dbReference>
<evidence type="ECO:0000256" key="3">
    <source>
        <dbReference type="ARBA" id="ARBA00022801"/>
    </source>
</evidence>
<dbReference type="PROSITE" id="PS50600">
    <property type="entry name" value="ULP_PROTEASE"/>
    <property type="match status" value="1"/>
</dbReference>
<keyword evidence="2" id="KW-0645">Protease</keyword>
<feature type="region of interest" description="Disordered" evidence="4">
    <location>
        <begin position="1"/>
        <end position="37"/>
    </location>
</feature>
<dbReference type="PANTHER" id="PTHR33096:SF1">
    <property type="entry name" value="CXC1-LIKE CYSTEINE CLUSTER ASSOCIATED WITH KDZ TRANSPOSASES DOMAIN-CONTAINING PROTEIN"/>
    <property type="match status" value="1"/>
</dbReference>
<dbReference type="InterPro" id="IPR003653">
    <property type="entry name" value="Peptidase_C48_C"/>
</dbReference>
<keyword evidence="7" id="KW-1185">Reference proteome</keyword>
<comment type="similarity">
    <text evidence="1">Belongs to the peptidase C48 family.</text>
</comment>
<protein>
    <recommendedName>
        <fullName evidence="5">Ubiquitin-like protease family profile domain-containing protein</fullName>
    </recommendedName>
</protein>
<keyword evidence="3" id="KW-0378">Hydrolase</keyword>
<feature type="compositionally biased region" description="Basic residues" evidence="4">
    <location>
        <begin position="1484"/>
        <end position="1494"/>
    </location>
</feature>
<dbReference type="InterPro" id="IPR040521">
    <property type="entry name" value="KDZ"/>
</dbReference>
<proteinExistence type="inferred from homology"/>
<evidence type="ECO:0000256" key="2">
    <source>
        <dbReference type="ARBA" id="ARBA00022670"/>
    </source>
</evidence>
<evidence type="ECO:0000256" key="4">
    <source>
        <dbReference type="SAM" id="MobiDB-lite"/>
    </source>
</evidence>
<dbReference type="InterPro" id="IPR038765">
    <property type="entry name" value="Papain-like_cys_pep_sf"/>
</dbReference>
<dbReference type="SUPFAM" id="SSF54001">
    <property type="entry name" value="Cysteine proteinases"/>
    <property type="match status" value="1"/>
</dbReference>
<evidence type="ECO:0000259" key="5">
    <source>
        <dbReference type="PROSITE" id="PS50600"/>
    </source>
</evidence>
<dbReference type="Gene3D" id="3.40.395.10">
    <property type="entry name" value="Adenoviral Proteinase, Chain A"/>
    <property type="match status" value="1"/>
</dbReference>
<feature type="compositionally biased region" description="Basic and acidic residues" evidence="4">
    <location>
        <begin position="149"/>
        <end position="165"/>
    </location>
</feature>
<reference evidence="6 7" key="1">
    <citation type="journal article" date="2018" name="Evol. Lett.">
        <title>Horizontal gene cluster transfer increased hallucinogenic mushroom diversity.</title>
        <authorList>
            <person name="Reynolds H.T."/>
            <person name="Vijayakumar V."/>
            <person name="Gluck-Thaler E."/>
            <person name="Korotkin H.B."/>
            <person name="Matheny P.B."/>
            <person name="Slot J.C."/>
        </authorList>
    </citation>
    <scope>NUCLEOTIDE SEQUENCE [LARGE SCALE GENOMIC DNA]</scope>
    <source>
        <strain evidence="6 7">2629</strain>
    </source>
</reference>
<dbReference type="Pfam" id="PF18758">
    <property type="entry name" value="KDZ"/>
    <property type="match status" value="1"/>
</dbReference>
<gene>
    <name evidence="6" type="ORF">CVT24_002092</name>
</gene>
<dbReference type="GO" id="GO:0019783">
    <property type="term" value="F:ubiquitin-like protein peptidase activity"/>
    <property type="evidence" value="ECO:0007669"/>
    <property type="project" value="UniProtKB-ARBA"/>
</dbReference>
<dbReference type="GO" id="GO:0006508">
    <property type="term" value="P:proteolysis"/>
    <property type="evidence" value="ECO:0007669"/>
    <property type="project" value="UniProtKB-KW"/>
</dbReference>
<evidence type="ECO:0000313" key="6">
    <source>
        <dbReference type="EMBL" id="PPR02715.1"/>
    </source>
</evidence>
<dbReference type="Proteomes" id="UP000284842">
    <property type="component" value="Unassembled WGS sequence"/>
</dbReference>
<feature type="compositionally biased region" description="Polar residues" evidence="4">
    <location>
        <begin position="10"/>
        <end position="22"/>
    </location>
</feature>
<sequence>MTSKARGKQPATSNGLGASFTSPKKKRPGKVRSAWPALDPQAEAARLQRNYQILKDSVYGPSSKFSNAENSESSNLKGEQRDLKGEQRDVGGLSMANEEEVPGKSSMENTGYQDYLDNTSYPSYSAKASDTMTADTHDQPNTQKKRFKPNTESKPEKRLTPDNADQRRHARWVALLPNIMDDLLSYQSRSFGQETEVIASQSAKILCLYFDHFKHVEITTCGCRSIQQLLVANGLFPTSPSQTRMAVSIDMLNFYGSLFERSCDAVNALAHALNSFYLQRGFYLLDKKGNKFSEPFRKGLGYASRWLQVLKLQVEDAQKAAVEKADLEVQRALRISQDSSVVGESMETEMTPTIEKLAPSKPQDLPDPVTVNHTQSSIKTDADVSNSASEPSGSSQSEVARKLSQLCPACFGLKKFGRPLEEGGDFHVATDGNFHHRHATNAGAGISYRKPFHIIPAEFVNSVGEEIDRARKKLPKTVEKPKVPSSAVDECEKSYEAANGDKKKAAEGNNRFDSYGLMSLVCRHDIPLFFANIDTPGEQQKYSIALVRWLFKLIPTNATVTLLYDIGCVLDRSIELYDILTEDMASRTRLTTTAMHAYGHQWSCQLVYNPRMCDGLGLTDGEGVERNWSKMYKVIGIERVSSAAGRELILEQLISSIALEAREDLGAWIKRRIRHTNQEHKEATDQLNASGKSITYLRQQWALQKKEQLSIQSTRPAQLKNEIDCILTLQDEIENLESVLGATKATLMKAGRRQTRRVLESLESQHETLVEEVGELYASLKIHHAYPQLKGLDADFTRTLLLAHDLKIDIRQRAVQSFFEWEKLDYAVGGKGQALGTKLHQATRKSISKRAPALVRSIRKFNSYCETLCQLKPGSSSIPLPTPLPTTLDDLRSDPTLHQDVWMVPNSTTQTQPWLEDSKVREGIRAMIRIDRCNEERYRLGIESDNMCRWFGRELLAAEVALRNPQNDSIKIPLTQYRDHILHLKSQWTSELASDLRYESHVTEALRLATKHFGISFNQQTSLGSVVTADVVESEELMQIGDLRESLEAAIQDDRDMVRSDTFVLEDILEDGTSQLSDGSDGPDGRTGDGKVILYHELVQNLHVDKILLQQVSLFNPASCHPESLTVAALDTRRQGRAVFEKRELEILSSKTAMLNDGCLNGCASLLQELQAASISITHTASSTRPQTTCAVFSTFDLVDIKSEADDFKLWRNVKRTEYWAKDTWILPIHRPEEMHWVLCIAYPATKQMHLFDSMGFDATSWRRDLKHISNLFTRLANILDRFTDHTMETSAIDSWTAYPAVGRVQFNNYDCGLWVLLWIAAALRGFHSCQFLEEAARYFFVVQTQGDTIKAQFLKRVWRVYIDRWPTARTIYCEKCLSRYLHNLINAMSRNGELSSITVGSRLAEKYQDTWEDRYDVEYDRFVRADMDRKLSTKGFQSSVFENSPYTGMLDELEHDEHEDADGLSGSDFNASPGPSTSTARTYIKKKTAKPAKRVYDDSEDGDDHDIIPASKSSRIGS</sequence>
<organism evidence="6 7">
    <name type="scientific">Panaeolus cyanescens</name>
    <dbReference type="NCBI Taxonomy" id="181874"/>
    <lineage>
        <taxon>Eukaryota</taxon>
        <taxon>Fungi</taxon>
        <taxon>Dikarya</taxon>
        <taxon>Basidiomycota</taxon>
        <taxon>Agaricomycotina</taxon>
        <taxon>Agaricomycetes</taxon>
        <taxon>Agaricomycetidae</taxon>
        <taxon>Agaricales</taxon>
        <taxon>Agaricineae</taxon>
        <taxon>Galeropsidaceae</taxon>
        <taxon>Panaeolus</taxon>
    </lineage>
</organism>
<name>A0A409YIB8_9AGAR</name>
<dbReference type="PANTHER" id="PTHR33096">
    <property type="entry name" value="CXC2 DOMAIN-CONTAINING PROTEIN"/>
    <property type="match status" value="1"/>
</dbReference>
<feature type="compositionally biased region" description="Polar residues" evidence="4">
    <location>
        <begin position="106"/>
        <end position="142"/>
    </location>
</feature>
<feature type="compositionally biased region" description="Low complexity" evidence="4">
    <location>
        <begin position="385"/>
        <end position="397"/>
    </location>
</feature>
<dbReference type="STRING" id="181874.A0A409YIB8"/>
<evidence type="ECO:0000313" key="7">
    <source>
        <dbReference type="Proteomes" id="UP000284842"/>
    </source>
</evidence>
<feature type="region of interest" description="Disordered" evidence="4">
    <location>
        <begin position="342"/>
        <end position="399"/>
    </location>
</feature>
<feature type="compositionally biased region" description="Basic and acidic residues" evidence="4">
    <location>
        <begin position="78"/>
        <end position="89"/>
    </location>
</feature>
<feature type="compositionally biased region" description="Polar residues" evidence="4">
    <location>
        <begin position="63"/>
        <end position="77"/>
    </location>
</feature>
<feature type="region of interest" description="Disordered" evidence="4">
    <location>
        <begin position="58"/>
        <end position="165"/>
    </location>
</feature>
<feature type="compositionally biased region" description="Polar residues" evidence="4">
    <location>
        <begin position="1468"/>
        <end position="1482"/>
    </location>
</feature>